<dbReference type="PROSITE" id="PS00107">
    <property type="entry name" value="PROTEIN_KINASE_ATP"/>
    <property type="match status" value="1"/>
</dbReference>
<feature type="region of interest" description="Disordered" evidence="10">
    <location>
        <begin position="562"/>
        <end position="657"/>
    </location>
</feature>
<dbReference type="InterPro" id="IPR017441">
    <property type="entry name" value="Protein_kinase_ATP_BS"/>
</dbReference>
<feature type="region of interest" description="Disordered" evidence="10">
    <location>
        <begin position="1164"/>
        <end position="1186"/>
    </location>
</feature>
<proteinExistence type="predicted"/>
<feature type="region of interest" description="Disordered" evidence="10">
    <location>
        <begin position="340"/>
        <end position="545"/>
    </location>
</feature>
<keyword evidence="3 9" id="KW-0547">Nucleotide-binding</keyword>
<comment type="catalytic activity">
    <reaction evidence="7">
        <text>L-seryl-[protein] + ATP = O-phospho-L-seryl-[protein] + ADP + H(+)</text>
        <dbReference type="Rhea" id="RHEA:17989"/>
        <dbReference type="Rhea" id="RHEA-COMP:9863"/>
        <dbReference type="Rhea" id="RHEA-COMP:11604"/>
        <dbReference type="ChEBI" id="CHEBI:15378"/>
        <dbReference type="ChEBI" id="CHEBI:29999"/>
        <dbReference type="ChEBI" id="CHEBI:30616"/>
        <dbReference type="ChEBI" id="CHEBI:83421"/>
        <dbReference type="ChEBI" id="CHEBI:456216"/>
        <dbReference type="EC" id="2.7.11.24"/>
    </reaction>
    <physiologicalReaction direction="left-to-right" evidence="7">
        <dbReference type="Rhea" id="RHEA:17990"/>
    </physiologicalReaction>
</comment>
<evidence type="ECO:0000256" key="6">
    <source>
        <dbReference type="ARBA" id="ARBA00047919"/>
    </source>
</evidence>
<dbReference type="GeneID" id="89979709"/>
<feature type="compositionally biased region" description="Polar residues" evidence="10">
    <location>
        <begin position="1114"/>
        <end position="1124"/>
    </location>
</feature>
<feature type="binding site" evidence="9">
    <location>
        <position position="1359"/>
    </location>
    <ligand>
        <name>ATP</name>
        <dbReference type="ChEBI" id="CHEBI:30616"/>
    </ligand>
</feature>
<gene>
    <name evidence="12" type="ORF">LTR84_011559</name>
</gene>
<feature type="compositionally biased region" description="Polar residues" evidence="10">
    <location>
        <begin position="771"/>
        <end position="783"/>
    </location>
</feature>
<feature type="compositionally biased region" description="Polar residues" evidence="10">
    <location>
        <begin position="960"/>
        <end position="971"/>
    </location>
</feature>
<dbReference type="PANTHER" id="PTHR48016:SF48">
    <property type="entry name" value="SERINE_THREONINE-PROTEIN KINASE BCK1_SLK1_SSP31"/>
    <property type="match status" value="1"/>
</dbReference>
<reference evidence="12 13" key="1">
    <citation type="submission" date="2023-08" db="EMBL/GenBank/DDBJ databases">
        <title>Black Yeasts Isolated from many extreme environments.</title>
        <authorList>
            <person name="Coleine C."/>
            <person name="Stajich J.E."/>
            <person name="Selbmann L."/>
        </authorList>
    </citation>
    <scope>NUCLEOTIDE SEQUENCE [LARGE SCALE GENOMIC DNA]</scope>
    <source>
        <strain evidence="12 13">CCFEE 5792</strain>
    </source>
</reference>
<comment type="caution">
    <text evidence="12">The sequence shown here is derived from an EMBL/GenBank/DDBJ whole genome shotgun (WGS) entry which is preliminary data.</text>
</comment>
<feature type="compositionally biased region" description="Polar residues" evidence="10">
    <location>
        <begin position="1085"/>
        <end position="1104"/>
    </location>
</feature>
<evidence type="ECO:0000256" key="2">
    <source>
        <dbReference type="ARBA" id="ARBA00022679"/>
    </source>
</evidence>
<dbReference type="InterPro" id="IPR000719">
    <property type="entry name" value="Prot_kinase_dom"/>
</dbReference>
<feature type="compositionally biased region" description="Polar residues" evidence="10">
    <location>
        <begin position="1047"/>
        <end position="1061"/>
    </location>
</feature>
<evidence type="ECO:0000256" key="9">
    <source>
        <dbReference type="PROSITE-ProRule" id="PRU10141"/>
    </source>
</evidence>
<feature type="compositionally biased region" description="Basic and acidic residues" evidence="10">
    <location>
        <begin position="798"/>
        <end position="808"/>
    </location>
</feature>
<feature type="region of interest" description="Disordered" evidence="10">
    <location>
        <begin position="937"/>
        <end position="1130"/>
    </location>
</feature>
<feature type="compositionally biased region" description="Polar residues" evidence="10">
    <location>
        <begin position="527"/>
        <end position="537"/>
    </location>
</feature>
<dbReference type="GO" id="GO:0004707">
    <property type="term" value="F:MAP kinase activity"/>
    <property type="evidence" value="ECO:0007669"/>
    <property type="project" value="UniProtKB-EC"/>
</dbReference>
<feature type="compositionally biased region" description="Polar residues" evidence="10">
    <location>
        <begin position="410"/>
        <end position="420"/>
    </location>
</feature>
<keyword evidence="5 9" id="KW-0067">ATP-binding</keyword>
<evidence type="ECO:0000256" key="7">
    <source>
        <dbReference type="ARBA" id="ARBA00048130"/>
    </source>
</evidence>
<dbReference type="Pfam" id="PF00069">
    <property type="entry name" value="Pkinase"/>
    <property type="match status" value="1"/>
</dbReference>
<dbReference type="PROSITE" id="PS00108">
    <property type="entry name" value="PROTEIN_KINASE_ST"/>
    <property type="match status" value="1"/>
</dbReference>
<feature type="compositionally biased region" description="Low complexity" evidence="10">
    <location>
        <begin position="423"/>
        <end position="434"/>
    </location>
</feature>
<dbReference type="InterPro" id="IPR011009">
    <property type="entry name" value="Kinase-like_dom_sf"/>
</dbReference>
<dbReference type="FunFam" id="1.10.510.10:FF:000182">
    <property type="entry name" value="MAP kinase kinase kinase mkh1"/>
    <property type="match status" value="1"/>
</dbReference>
<keyword evidence="2" id="KW-0808">Transferase</keyword>
<evidence type="ECO:0000259" key="11">
    <source>
        <dbReference type="PROSITE" id="PS50011"/>
    </source>
</evidence>
<feature type="compositionally biased region" description="Low complexity" evidence="10">
    <location>
        <begin position="64"/>
        <end position="75"/>
    </location>
</feature>
<evidence type="ECO:0000256" key="10">
    <source>
        <dbReference type="SAM" id="MobiDB-lite"/>
    </source>
</evidence>
<accession>A0AAV9NKS3</accession>
<feature type="region of interest" description="Disordered" evidence="10">
    <location>
        <begin position="153"/>
        <end position="247"/>
    </location>
</feature>
<evidence type="ECO:0000256" key="3">
    <source>
        <dbReference type="ARBA" id="ARBA00022741"/>
    </source>
</evidence>
<feature type="compositionally biased region" description="Polar residues" evidence="10">
    <location>
        <begin position="363"/>
        <end position="373"/>
    </location>
</feature>
<protein>
    <recommendedName>
        <fullName evidence="8">Mitogen-activated protein kinase kinae kinase bck1</fullName>
        <ecNumber evidence="1">2.7.11.24</ecNumber>
    </recommendedName>
</protein>
<dbReference type="InterPro" id="IPR008271">
    <property type="entry name" value="Ser/Thr_kinase_AS"/>
</dbReference>
<comment type="catalytic activity">
    <reaction evidence="6">
        <text>L-threonyl-[protein] + ATP = O-phospho-L-threonyl-[protein] + ADP + H(+)</text>
        <dbReference type="Rhea" id="RHEA:46608"/>
        <dbReference type="Rhea" id="RHEA-COMP:11060"/>
        <dbReference type="Rhea" id="RHEA-COMP:11605"/>
        <dbReference type="ChEBI" id="CHEBI:15378"/>
        <dbReference type="ChEBI" id="CHEBI:30013"/>
        <dbReference type="ChEBI" id="CHEBI:30616"/>
        <dbReference type="ChEBI" id="CHEBI:61977"/>
        <dbReference type="ChEBI" id="CHEBI:456216"/>
        <dbReference type="EC" id="2.7.11.24"/>
    </reaction>
    <physiologicalReaction direction="left-to-right" evidence="6">
        <dbReference type="Rhea" id="RHEA:46609"/>
    </physiologicalReaction>
</comment>
<dbReference type="Gene3D" id="1.10.510.10">
    <property type="entry name" value="Transferase(Phosphotransferase) domain 1"/>
    <property type="match status" value="1"/>
</dbReference>
<name>A0AAV9NKS3_9EURO</name>
<dbReference type="PROSITE" id="PS50011">
    <property type="entry name" value="PROTEIN_KINASE_DOM"/>
    <property type="match status" value="1"/>
</dbReference>
<feature type="region of interest" description="Disordered" evidence="10">
    <location>
        <begin position="748"/>
        <end position="834"/>
    </location>
</feature>
<dbReference type="GO" id="GO:0005524">
    <property type="term" value="F:ATP binding"/>
    <property type="evidence" value="ECO:0007669"/>
    <property type="project" value="UniProtKB-UniRule"/>
</dbReference>
<dbReference type="SMART" id="SM00220">
    <property type="entry name" value="S_TKc"/>
    <property type="match status" value="1"/>
</dbReference>
<evidence type="ECO:0000313" key="12">
    <source>
        <dbReference type="EMBL" id="KAK5057559.1"/>
    </source>
</evidence>
<evidence type="ECO:0000256" key="1">
    <source>
        <dbReference type="ARBA" id="ARBA00012411"/>
    </source>
</evidence>
<feature type="compositionally biased region" description="Basic and acidic residues" evidence="10">
    <location>
        <begin position="948"/>
        <end position="958"/>
    </location>
</feature>
<dbReference type="RefSeq" id="XP_064708677.1">
    <property type="nucleotide sequence ID" value="XM_064855088.1"/>
</dbReference>
<sequence>MDNQRQQYIPGPPPPPNQNPMGHLPPPPPRPYPQNNLPPPPPGPHPNHALPLGTVFGLPGGGWQQPWGRSGMGQSIPPPPPMTPMSHHPGQNHHLAYGMRQPSHLNIPPPPPQNDKPILSATFIPTGDSFGPGVGIPPLDDYSTYSRYDAQLTSEPSVSHSDSKYSDGAASHSYSYPNPAQPNPDIANRENRAASTSSHRPSFNLPLSHLKEPLSPGPPTATLQNPHPTGDHGRQRAHSAAVTSNNSSEVASQWPLDRVLIWLAANGFSNDWQETFKALQLQGSDFLDLGRGPNGRGNLSMMHQTIYPQLAKICSGSKTGWDQAREREEGKRLRKLVSRLVENGGEGPSSAGYGHRRRESGIPSASTDGNLENSPHLPRAEFANNSGTAGPEGSPGRQMPPHFPPGIGPRNSQGRSSTMPVFSKHSSTSSTPSESKPPDNLSSNGRAEFTRGVLTGVNRAGRHSPNLSGDMGTGLLPKAIEASPNASPGLGAAVPASVPNSSHSYRPDHSKSNSTDSMSKVTGHPRSMNNPQGQQDGPRNILPSDALTGRFYADRRDAQEMIRPSPLDAHRTWSSEQGPGPGGKDQSKGFLSKFKRRRNDNASSHGDDHGLESPTSPGLRQIFNPRMNGSDSALMPPRPSSATTQSEDEKSMYPSRRTPAVSRRYMFVTPDHWNYRLVDVTDVESAIALRSFLCIELGIADAEYAQIYVTEPGQTEHENPLSDSLLLAVRSRTDNTGSLKLYVQSSSLSAGPGSVERSSGLGVSFPHRDQGSTGMVKSNSSGGVNRDYDSMDPGLLQKRAEEYHRQNEAKSQAYMESRRQQKEQGSNTYSGSAIRGNTVIDFDSPRMSPFEDKKVESLVPVRRPPTAPAESTTLTKVNSLRARGSGTRSSLDALKRISDPIAEEDVSRGKKKPANTTTFAAGGIGAALANVGRMAGAPVSVGSQGRSQQDRGPGDYEARGNNTGFNLPSYQNRHRNPGGNSVRFDNSPHISPTSDESPRPGLVSRKSFGPNFDVEDNNVTFARSPHPPKDDDSDDDSDDGLFAIPISNKSLSKTDAQNANVKDQRPALTVDTDQNAGKSVRFKSPGSSSGVSLGQNNGEESATASGDGYDRSMSDGSFSGSAQSPDDRMNRRDSFISDIWANRPAVENVVDHLDEFFPGVDLDKPYLEEKGENNSSPMRSTDQDPLESLQHRPRQMTFGTAGLDLEFQRKNDSDTLGSDESTLKANQREKIASVAQRQVSKASGGITRMKSIREVAQKRNDIQRAPSVAQRVAQANSSSIPQRRKSTKMFGANIVQIKPKSGNRLSTLDPIPQEDVPSEDTPKRQATFKIIRGQLIGKGTYGRVYLGMNATTGEFLAVKQVEVNQKGANHDKDRIKEMVAALDIEIDTMKDLEHPNIVQYLGCERKEFSISIYLEYIPGGSIGSCLRKHGKFEESVVRSLTRQTLEGLAYLHQEGILHRDLKADNILLDLDGSCKISDFGISKKSDNIYGNDVTNSMQGSVFWMAPEVVRSQGQGYSAKVDIWSLGCVVLEMFAGRRPWSREEAIGAIFKLGSLGQAPPIPDDVVASMDGLNFMYDCFQV</sequence>
<feature type="region of interest" description="Disordered" evidence="10">
    <location>
        <begin position="1261"/>
        <end position="1285"/>
    </location>
</feature>
<evidence type="ECO:0000313" key="13">
    <source>
        <dbReference type="Proteomes" id="UP001358417"/>
    </source>
</evidence>
<dbReference type="SUPFAM" id="SSF56112">
    <property type="entry name" value="Protein kinase-like (PK-like)"/>
    <property type="match status" value="1"/>
</dbReference>
<evidence type="ECO:0000256" key="4">
    <source>
        <dbReference type="ARBA" id="ARBA00022777"/>
    </source>
</evidence>
<dbReference type="EC" id="2.7.11.24" evidence="1"/>
<evidence type="ECO:0000256" key="8">
    <source>
        <dbReference type="ARBA" id="ARBA00068103"/>
    </source>
</evidence>
<feature type="compositionally biased region" description="Pro residues" evidence="10">
    <location>
        <begin position="10"/>
        <end position="45"/>
    </location>
</feature>
<keyword evidence="4" id="KW-0418">Kinase</keyword>
<evidence type="ECO:0000256" key="5">
    <source>
        <dbReference type="ARBA" id="ARBA00022840"/>
    </source>
</evidence>
<organism evidence="12 13">
    <name type="scientific">Exophiala bonariae</name>
    <dbReference type="NCBI Taxonomy" id="1690606"/>
    <lineage>
        <taxon>Eukaryota</taxon>
        <taxon>Fungi</taxon>
        <taxon>Dikarya</taxon>
        <taxon>Ascomycota</taxon>
        <taxon>Pezizomycotina</taxon>
        <taxon>Eurotiomycetes</taxon>
        <taxon>Chaetothyriomycetidae</taxon>
        <taxon>Chaetothyriales</taxon>
        <taxon>Herpotrichiellaceae</taxon>
        <taxon>Exophiala</taxon>
    </lineage>
</organism>
<feature type="region of interest" description="Disordered" evidence="10">
    <location>
        <begin position="1303"/>
        <end position="1322"/>
    </location>
</feature>
<dbReference type="EMBL" id="JAVRRD010000006">
    <property type="protein sequence ID" value="KAK5057559.1"/>
    <property type="molecule type" value="Genomic_DNA"/>
</dbReference>
<dbReference type="PANTHER" id="PTHR48016">
    <property type="entry name" value="MAP KINASE KINASE KINASE SSK2-RELATED-RELATED"/>
    <property type="match status" value="1"/>
</dbReference>
<dbReference type="InterPro" id="IPR050538">
    <property type="entry name" value="MAP_kinase_kinase_kinase"/>
</dbReference>
<feature type="domain" description="Protein kinase" evidence="11">
    <location>
        <begin position="1330"/>
        <end position="1580"/>
    </location>
</feature>
<feature type="region of interest" description="Disordered" evidence="10">
    <location>
        <begin position="1"/>
        <end position="117"/>
    </location>
</feature>
<keyword evidence="13" id="KW-1185">Reference proteome</keyword>
<dbReference type="Proteomes" id="UP001358417">
    <property type="component" value="Unassembled WGS sequence"/>
</dbReference>